<evidence type="ECO:0000313" key="1">
    <source>
        <dbReference type="EMBL" id="TGE18952.1"/>
    </source>
</evidence>
<dbReference type="OrthoDB" id="885083at2"/>
<protein>
    <submittedName>
        <fullName evidence="1">Uncharacterized protein</fullName>
    </submittedName>
</protein>
<reference evidence="1 2" key="1">
    <citation type="submission" date="2019-04" db="EMBL/GenBank/DDBJ databases">
        <authorList>
            <person name="Feng G."/>
            <person name="Zhang J."/>
            <person name="Zhu H."/>
        </authorList>
    </citation>
    <scope>NUCLEOTIDE SEQUENCE [LARGE SCALE GENOMIC DNA]</scope>
    <source>
        <strain evidence="1 2">JCM 17223</strain>
    </source>
</reference>
<dbReference type="EMBL" id="SRLD01000005">
    <property type="protein sequence ID" value="TGE18952.1"/>
    <property type="molecule type" value="Genomic_DNA"/>
</dbReference>
<comment type="caution">
    <text evidence="1">The sequence shown here is derived from an EMBL/GenBank/DDBJ whole genome shotgun (WGS) entry which is preliminary data.</text>
</comment>
<dbReference type="RefSeq" id="WP_135496465.1">
    <property type="nucleotide sequence ID" value="NZ_SRLD01000005.1"/>
</dbReference>
<sequence>MAYPFTLLTTVAECDTVLEAAQLELRDLKVRETVLTAQGERTSESATDITADLAAQTAIIGALTPVVPTLPTGSRARINTEADLRRASQRHENLTASQQLRGPVAALNRALDLRQVQVQIAEINTFVTEATARKTAL</sequence>
<organism evidence="1 2">
    <name type="scientific">Hymenobacter elongatus</name>
    <dbReference type="NCBI Taxonomy" id="877208"/>
    <lineage>
        <taxon>Bacteria</taxon>
        <taxon>Pseudomonadati</taxon>
        <taxon>Bacteroidota</taxon>
        <taxon>Cytophagia</taxon>
        <taxon>Cytophagales</taxon>
        <taxon>Hymenobacteraceae</taxon>
        <taxon>Hymenobacter</taxon>
    </lineage>
</organism>
<dbReference type="AlphaFoldDB" id="A0A4Z0PQT5"/>
<keyword evidence="2" id="KW-1185">Reference proteome</keyword>
<proteinExistence type="predicted"/>
<gene>
    <name evidence="1" type="ORF">E5J99_04205</name>
</gene>
<dbReference type="Proteomes" id="UP000297739">
    <property type="component" value="Unassembled WGS sequence"/>
</dbReference>
<evidence type="ECO:0000313" key="2">
    <source>
        <dbReference type="Proteomes" id="UP000297739"/>
    </source>
</evidence>
<accession>A0A4Z0PQT5</accession>
<name>A0A4Z0PQT5_9BACT</name>